<organism evidence="2 3">
    <name type="scientific">Paenibacillus odorifer</name>
    <dbReference type="NCBI Taxonomy" id="189426"/>
    <lineage>
        <taxon>Bacteria</taxon>
        <taxon>Bacillati</taxon>
        <taxon>Bacillota</taxon>
        <taxon>Bacilli</taxon>
        <taxon>Bacillales</taxon>
        <taxon>Paenibacillaceae</taxon>
        <taxon>Paenibacillus</taxon>
    </lineage>
</organism>
<name>A0A1R0XBC5_9BACL</name>
<feature type="coiled-coil region" evidence="1">
    <location>
        <begin position="43"/>
        <end position="70"/>
    </location>
</feature>
<dbReference type="AlphaFoldDB" id="A0A1R0XBC5"/>
<reference evidence="2 3" key="1">
    <citation type="submission" date="2016-10" db="EMBL/GenBank/DDBJ databases">
        <title>Paenibacillus species isolates.</title>
        <authorList>
            <person name="Beno S.M."/>
        </authorList>
    </citation>
    <scope>NUCLEOTIDE SEQUENCE [LARGE SCALE GENOMIC DNA]</scope>
    <source>
        <strain evidence="2 3">FSL H7-0604</strain>
    </source>
</reference>
<dbReference type="Proteomes" id="UP000187465">
    <property type="component" value="Unassembled WGS sequence"/>
</dbReference>
<sequence length="205" mass="23157">MAYGESHYGTLLFSEQSEDSDPSVVPIPDISKSLPDIYHKSQNGNLKKLLDILAEQIAILNNRTEDIRAQNIVDMSTWSLSRWEQELGLSVDTSKSFDTRREMIKAKLRGIGTTTPQMIQRTASAFSGGDVSVEEVPNEYKFIVRFIGVLGIPPNMTGLIQILEEIKPAHLAYEFAYTYTFWESVKSLLWSSAANKTWNELRTYG</sequence>
<dbReference type="RefSeq" id="WP_036681213.1">
    <property type="nucleotide sequence ID" value="NZ_MKQP01000018.1"/>
</dbReference>
<dbReference type="EMBL" id="MKQP01000018">
    <property type="protein sequence ID" value="OMD32236.1"/>
    <property type="molecule type" value="Genomic_DNA"/>
</dbReference>
<comment type="caution">
    <text evidence="2">The sequence shown here is derived from an EMBL/GenBank/DDBJ whole genome shotgun (WGS) entry which is preliminary data.</text>
</comment>
<evidence type="ECO:0008006" key="4">
    <source>
        <dbReference type="Google" id="ProtNLM"/>
    </source>
</evidence>
<dbReference type="Pfam" id="PF10076">
    <property type="entry name" value="Phage_Mu_Gp48"/>
    <property type="match status" value="1"/>
</dbReference>
<gene>
    <name evidence="2" type="ORF">BJP51_16810</name>
</gene>
<evidence type="ECO:0000313" key="2">
    <source>
        <dbReference type="EMBL" id="OMD32236.1"/>
    </source>
</evidence>
<evidence type="ECO:0000256" key="1">
    <source>
        <dbReference type="SAM" id="Coils"/>
    </source>
</evidence>
<keyword evidence="1" id="KW-0175">Coiled coil</keyword>
<accession>A0A1R0XBC5</accession>
<proteinExistence type="predicted"/>
<protein>
    <recommendedName>
        <fullName evidence="4">Phage portal protein</fullName>
    </recommendedName>
</protein>
<evidence type="ECO:0000313" key="3">
    <source>
        <dbReference type="Proteomes" id="UP000187465"/>
    </source>
</evidence>
<dbReference type="InterPro" id="IPR018755">
    <property type="entry name" value="Phage_Mu_Gp48"/>
</dbReference>